<evidence type="ECO:0000256" key="3">
    <source>
        <dbReference type="ARBA" id="ARBA00022475"/>
    </source>
</evidence>
<dbReference type="EMBL" id="NOWF01000003">
    <property type="protein sequence ID" value="OYD08310.1"/>
    <property type="molecule type" value="Genomic_DNA"/>
</dbReference>
<evidence type="ECO:0000313" key="9">
    <source>
        <dbReference type="EMBL" id="OYD08310.1"/>
    </source>
</evidence>
<proteinExistence type="inferred from homology"/>
<dbReference type="InterPro" id="IPR007353">
    <property type="entry name" value="DUF421"/>
</dbReference>
<accession>A0A235B7M4</accession>
<comment type="similarity">
    <text evidence="2">Belongs to the UPF0702 family.</text>
</comment>
<keyword evidence="6 7" id="KW-0472">Membrane</keyword>
<gene>
    <name evidence="9" type="ORF">CHM34_05535</name>
</gene>
<feature type="transmembrane region" description="Helical" evidence="7">
    <location>
        <begin position="57"/>
        <end position="76"/>
    </location>
</feature>
<keyword evidence="5 7" id="KW-1133">Transmembrane helix</keyword>
<evidence type="ECO:0000256" key="7">
    <source>
        <dbReference type="SAM" id="Phobius"/>
    </source>
</evidence>
<evidence type="ECO:0000259" key="8">
    <source>
        <dbReference type="Pfam" id="PF04239"/>
    </source>
</evidence>
<keyword evidence="10" id="KW-1185">Reference proteome</keyword>
<keyword evidence="3" id="KW-1003">Cell membrane</keyword>
<dbReference type="Pfam" id="PF04239">
    <property type="entry name" value="DUF421"/>
    <property type="match status" value="1"/>
</dbReference>
<evidence type="ECO:0000256" key="4">
    <source>
        <dbReference type="ARBA" id="ARBA00022692"/>
    </source>
</evidence>
<keyword evidence="4 7" id="KW-0812">Transmembrane</keyword>
<dbReference type="GO" id="GO:0005886">
    <property type="term" value="C:plasma membrane"/>
    <property type="evidence" value="ECO:0007669"/>
    <property type="project" value="UniProtKB-SubCell"/>
</dbReference>
<feature type="transmembrane region" description="Helical" evidence="7">
    <location>
        <begin position="6"/>
        <end position="23"/>
    </location>
</feature>
<comment type="caution">
    <text evidence="9">The sequence shown here is derived from an EMBL/GenBank/DDBJ whole genome shotgun (WGS) entry which is preliminary data.</text>
</comment>
<evidence type="ECO:0000256" key="6">
    <source>
        <dbReference type="ARBA" id="ARBA00023136"/>
    </source>
</evidence>
<name>A0A235B7M4_9BACL</name>
<dbReference type="PANTHER" id="PTHR34582">
    <property type="entry name" value="UPF0702 TRANSMEMBRANE PROTEIN YCAP"/>
    <property type="match status" value="1"/>
</dbReference>
<dbReference type="Proteomes" id="UP000215459">
    <property type="component" value="Unassembled WGS sequence"/>
</dbReference>
<feature type="transmembrane region" description="Helical" evidence="7">
    <location>
        <begin position="35"/>
        <end position="51"/>
    </location>
</feature>
<reference evidence="9 10" key="1">
    <citation type="submission" date="2017-07" db="EMBL/GenBank/DDBJ databases">
        <title>The genome sequence of Paludifilum halophilum highlights mechanisms for microbial adaptation to high salt environemnts.</title>
        <authorList>
            <person name="Belbahri L."/>
        </authorList>
    </citation>
    <scope>NUCLEOTIDE SEQUENCE [LARGE SCALE GENOMIC DNA]</scope>
    <source>
        <strain evidence="9 10">DSM 102817</strain>
    </source>
</reference>
<dbReference type="AlphaFoldDB" id="A0A235B7M4"/>
<feature type="domain" description="YetF C-terminal" evidence="8">
    <location>
        <begin position="79"/>
        <end position="207"/>
    </location>
</feature>
<evidence type="ECO:0000256" key="2">
    <source>
        <dbReference type="ARBA" id="ARBA00006448"/>
    </source>
</evidence>
<evidence type="ECO:0000256" key="1">
    <source>
        <dbReference type="ARBA" id="ARBA00004651"/>
    </source>
</evidence>
<protein>
    <recommendedName>
        <fullName evidence="8">YetF C-terminal domain-containing protein</fullName>
    </recommendedName>
</protein>
<evidence type="ECO:0000256" key="5">
    <source>
        <dbReference type="ARBA" id="ARBA00022989"/>
    </source>
</evidence>
<sequence>MLAYIGKVVILFTATIAGLHLMGKSALLKISPHHLVAIVMIATIATHPMLADDGKQTLLGVLLIILIHWIFTKLSLHKATKRFLVGDPSILVKHGKIVKRNLRRSDISLIELLAHIRSKGYPDLRDIQYAILEPTGDLTVLPKDELYPVTPEVLNLPANKRDIALSLVVDGQIQARNLQFIGKDVHWLKEQLQKKGFQDIGKVFYAATMEHRDDLFVDDGKGYQA</sequence>
<evidence type="ECO:0000313" key="10">
    <source>
        <dbReference type="Proteomes" id="UP000215459"/>
    </source>
</evidence>
<organism evidence="9 10">
    <name type="scientific">Paludifilum halophilum</name>
    <dbReference type="NCBI Taxonomy" id="1642702"/>
    <lineage>
        <taxon>Bacteria</taxon>
        <taxon>Bacillati</taxon>
        <taxon>Bacillota</taxon>
        <taxon>Bacilli</taxon>
        <taxon>Bacillales</taxon>
        <taxon>Thermoactinomycetaceae</taxon>
        <taxon>Paludifilum</taxon>
    </lineage>
</organism>
<comment type="subcellular location">
    <subcellularLocation>
        <location evidence="1">Cell membrane</location>
        <topology evidence="1">Multi-pass membrane protein</topology>
    </subcellularLocation>
</comment>
<dbReference type="Gene3D" id="3.30.240.20">
    <property type="entry name" value="bsu07140 like domains"/>
    <property type="match status" value="2"/>
</dbReference>
<dbReference type="PANTHER" id="PTHR34582:SF5">
    <property type="entry name" value="UPF0702 TRANSMEMBRANE PROTEIN YETF"/>
    <property type="match status" value="1"/>
</dbReference>
<dbReference type="InterPro" id="IPR023090">
    <property type="entry name" value="UPF0702_alpha/beta_dom_sf"/>
</dbReference>